<dbReference type="InterPro" id="IPR011009">
    <property type="entry name" value="Kinase-like_dom_sf"/>
</dbReference>
<gene>
    <name evidence="2" type="ORF">PLICRDRAFT_32573</name>
</gene>
<accession>A0A0C9T4F4</accession>
<dbReference type="InterPro" id="IPR000719">
    <property type="entry name" value="Prot_kinase_dom"/>
</dbReference>
<dbReference type="HOGENOM" id="CLU_855606_0_0_1"/>
<evidence type="ECO:0000259" key="1">
    <source>
        <dbReference type="PROSITE" id="PS50011"/>
    </source>
</evidence>
<dbReference type="Gene3D" id="1.10.510.10">
    <property type="entry name" value="Transferase(Phosphotransferase) domain 1"/>
    <property type="match status" value="1"/>
</dbReference>
<evidence type="ECO:0000313" key="3">
    <source>
        <dbReference type="Proteomes" id="UP000053263"/>
    </source>
</evidence>
<dbReference type="Proteomes" id="UP000053263">
    <property type="component" value="Unassembled WGS sequence"/>
</dbReference>
<dbReference type="PROSITE" id="PS00109">
    <property type="entry name" value="PROTEIN_KINASE_TYR"/>
    <property type="match status" value="1"/>
</dbReference>
<dbReference type="EMBL" id="KN832572">
    <property type="protein sequence ID" value="KII84179.1"/>
    <property type="molecule type" value="Genomic_DNA"/>
</dbReference>
<keyword evidence="3" id="KW-1185">Reference proteome</keyword>
<dbReference type="PROSITE" id="PS50011">
    <property type="entry name" value="PROTEIN_KINASE_DOM"/>
    <property type="match status" value="1"/>
</dbReference>
<evidence type="ECO:0000313" key="2">
    <source>
        <dbReference type="EMBL" id="KII84179.1"/>
    </source>
</evidence>
<feature type="domain" description="Protein kinase" evidence="1">
    <location>
        <begin position="80"/>
        <end position="318"/>
    </location>
</feature>
<dbReference type="GO" id="GO:0005524">
    <property type="term" value="F:ATP binding"/>
    <property type="evidence" value="ECO:0007669"/>
    <property type="project" value="InterPro"/>
</dbReference>
<dbReference type="OrthoDB" id="3138711at2759"/>
<sequence>MQMENDPEFEYDFSDDLVLDDAMEKLCDLRQAAYDNPLSAGTTFAFTPSQVAPHLHGRPLPPFVDRLPETGHSYSVVLQEALYQGRSYNRWGQVWLARVVDSAATAGDRVLGQVVVKVVQPSLLILPEAYMDYIPPKKVAYTEDWMYRRLQSLQGSEIPYYFGIQTVETPCGESAWMLTMEYIQGHTVAQYLDTLHDNSDPDHMPVPTDVKPETFDKLKEVFISSLQGVNAIHAQGVLHGDVRPRNMIISTAFPAGPLVVYVDLAQGEEDVGHARYIDHEEFGATVGAMLCCEAHSDPIQNWGKSGPLPNGLTYPKLG</sequence>
<dbReference type="AlphaFoldDB" id="A0A0C9T4F4"/>
<proteinExistence type="predicted"/>
<reference evidence="2 3" key="1">
    <citation type="submission" date="2014-06" db="EMBL/GenBank/DDBJ databases">
        <title>Evolutionary Origins and Diversification of the Mycorrhizal Mutualists.</title>
        <authorList>
            <consortium name="DOE Joint Genome Institute"/>
            <consortium name="Mycorrhizal Genomics Consortium"/>
            <person name="Kohler A."/>
            <person name="Kuo A."/>
            <person name="Nagy L.G."/>
            <person name="Floudas D."/>
            <person name="Copeland A."/>
            <person name="Barry K.W."/>
            <person name="Cichocki N."/>
            <person name="Veneault-Fourrey C."/>
            <person name="LaButti K."/>
            <person name="Lindquist E.A."/>
            <person name="Lipzen A."/>
            <person name="Lundell T."/>
            <person name="Morin E."/>
            <person name="Murat C."/>
            <person name="Riley R."/>
            <person name="Ohm R."/>
            <person name="Sun H."/>
            <person name="Tunlid A."/>
            <person name="Henrissat B."/>
            <person name="Grigoriev I.V."/>
            <person name="Hibbett D.S."/>
            <person name="Martin F."/>
        </authorList>
    </citation>
    <scope>NUCLEOTIDE SEQUENCE [LARGE SCALE GENOMIC DNA]</scope>
    <source>
        <strain evidence="2 3">FD-325 SS-3</strain>
    </source>
</reference>
<name>A0A0C9T4F4_PLICR</name>
<dbReference type="SUPFAM" id="SSF56112">
    <property type="entry name" value="Protein kinase-like (PK-like)"/>
    <property type="match status" value="1"/>
</dbReference>
<dbReference type="GO" id="GO:0004672">
    <property type="term" value="F:protein kinase activity"/>
    <property type="evidence" value="ECO:0007669"/>
    <property type="project" value="InterPro"/>
</dbReference>
<protein>
    <recommendedName>
        <fullName evidence="1">Protein kinase domain-containing protein</fullName>
    </recommendedName>
</protein>
<dbReference type="InterPro" id="IPR008266">
    <property type="entry name" value="Tyr_kinase_AS"/>
</dbReference>
<organism evidence="2 3">
    <name type="scientific">Plicaturopsis crispa FD-325 SS-3</name>
    <dbReference type="NCBI Taxonomy" id="944288"/>
    <lineage>
        <taxon>Eukaryota</taxon>
        <taxon>Fungi</taxon>
        <taxon>Dikarya</taxon>
        <taxon>Basidiomycota</taxon>
        <taxon>Agaricomycotina</taxon>
        <taxon>Agaricomycetes</taxon>
        <taxon>Agaricomycetidae</taxon>
        <taxon>Amylocorticiales</taxon>
        <taxon>Amylocorticiaceae</taxon>
        <taxon>Plicatura</taxon>
        <taxon>Plicaturopsis crispa</taxon>
    </lineage>
</organism>